<feature type="domain" description="Extensin-like C-terminal" evidence="2">
    <location>
        <begin position="165"/>
        <end position="340"/>
    </location>
</feature>
<organism evidence="3 4">
    <name type="scientific">Microbaculum marinisediminis</name>
    <dbReference type="NCBI Taxonomy" id="2931392"/>
    <lineage>
        <taxon>Bacteria</taxon>
        <taxon>Pseudomonadati</taxon>
        <taxon>Pseudomonadota</taxon>
        <taxon>Alphaproteobacteria</taxon>
        <taxon>Hyphomicrobiales</taxon>
        <taxon>Tepidamorphaceae</taxon>
        <taxon>Microbaculum</taxon>
    </lineage>
</organism>
<accession>A0AAW5QX67</accession>
<name>A0AAW5QX67_9HYPH</name>
<evidence type="ECO:0000256" key="1">
    <source>
        <dbReference type="SAM" id="MobiDB-lite"/>
    </source>
</evidence>
<feature type="compositionally biased region" description="Low complexity" evidence="1">
    <location>
        <begin position="42"/>
        <end position="94"/>
    </location>
</feature>
<comment type="caution">
    <text evidence="3">The sequence shown here is derived from an EMBL/GenBank/DDBJ whole genome shotgun (WGS) entry which is preliminary data.</text>
</comment>
<feature type="region of interest" description="Disordered" evidence="1">
    <location>
        <begin position="1"/>
        <end position="120"/>
    </location>
</feature>
<keyword evidence="4" id="KW-1185">Reference proteome</keyword>
<evidence type="ECO:0000313" key="3">
    <source>
        <dbReference type="EMBL" id="MCT8972527.1"/>
    </source>
</evidence>
<evidence type="ECO:0000259" key="2">
    <source>
        <dbReference type="Pfam" id="PF06904"/>
    </source>
</evidence>
<reference evidence="3 4" key="1">
    <citation type="submission" date="2022-04" db="EMBL/GenBank/DDBJ databases">
        <authorList>
            <person name="Ye Y.-Q."/>
            <person name="Du Z.-J."/>
        </authorList>
    </citation>
    <scope>NUCLEOTIDE SEQUENCE [LARGE SCALE GENOMIC DNA]</scope>
    <source>
        <strain evidence="3 4">A6E488</strain>
    </source>
</reference>
<gene>
    <name evidence="3" type="ORF">MUB46_11720</name>
</gene>
<proteinExistence type="predicted"/>
<feature type="compositionally biased region" description="Basic and acidic residues" evidence="1">
    <location>
        <begin position="15"/>
        <end position="28"/>
    </location>
</feature>
<sequence length="341" mass="35511">MPRQRPETVAAPLPEPEKTEAKTVETKPAEAGVPLPREKPRLAAAEPEAEAPQPRQKPAAAEPAEAPAVPVPAAKPEAAPEAESPEVEVPVPAEKPTDSAEKPTTGDANGSGEGKDEPAAAVDGEAVDAAPAPQPLAPPQPVRIGPPQGPPVFADDAMSPACAAIEEGRVSGRPLKPVEDLSGCLVRAIYAVSSVGSERAVELTPEAELNCAMVDRLDTFVEEVVEPAAKEILESDLVGLRIAGSYVCRPRNGQDGAKQSEHGFANAVDVSAFVLADGRTISVVDGWADEGAGGEFLRAVHEKACGPFTTVIGPDGDEYHRDHFHLDLQPRGKGGQTTFCQ</sequence>
<protein>
    <submittedName>
        <fullName evidence="3">Extensin family protein</fullName>
    </submittedName>
</protein>
<evidence type="ECO:0000313" key="4">
    <source>
        <dbReference type="Proteomes" id="UP001320898"/>
    </source>
</evidence>
<dbReference type="Proteomes" id="UP001320898">
    <property type="component" value="Unassembled WGS sequence"/>
</dbReference>
<dbReference type="Pfam" id="PF06904">
    <property type="entry name" value="Extensin-like_C"/>
    <property type="match status" value="1"/>
</dbReference>
<dbReference type="RefSeq" id="WP_261616110.1">
    <property type="nucleotide sequence ID" value="NZ_JALIDZ010000005.1"/>
</dbReference>
<dbReference type="InterPro" id="IPR009683">
    <property type="entry name" value="Extensin-like_C"/>
</dbReference>
<dbReference type="AlphaFoldDB" id="A0AAW5QX67"/>
<dbReference type="EMBL" id="JALIDZ010000005">
    <property type="protein sequence ID" value="MCT8972527.1"/>
    <property type="molecule type" value="Genomic_DNA"/>
</dbReference>